<gene>
    <name evidence="1" type="ORF">LV85_00915</name>
</gene>
<proteinExistence type="predicted"/>
<keyword evidence="2" id="KW-1185">Reference proteome</keyword>
<organism evidence="1 2">
    <name type="scientific">Algoriphagus chordae</name>
    <dbReference type="NCBI Taxonomy" id="237019"/>
    <lineage>
        <taxon>Bacteria</taxon>
        <taxon>Pseudomonadati</taxon>
        <taxon>Bacteroidota</taxon>
        <taxon>Cytophagia</taxon>
        <taxon>Cytophagales</taxon>
        <taxon>Cyclobacteriaceae</taxon>
        <taxon>Algoriphagus</taxon>
    </lineage>
</organism>
<protein>
    <submittedName>
        <fullName evidence="1">Uncharacterized protein</fullName>
    </submittedName>
</protein>
<accession>A0A2W7RBP2</accession>
<sequence length="69" mass="8348">MNYRKMFFLSMILTVHKTYLCSYIDEISLRFRIKKVKLEIGREFKDSDSILFIFKNSSFAKWKIKVLTS</sequence>
<reference evidence="1 2" key="1">
    <citation type="submission" date="2018-06" db="EMBL/GenBank/DDBJ databases">
        <title>Genomic Encyclopedia of Archaeal and Bacterial Type Strains, Phase II (KMG-II): from individual species to whole genera.</title>
        <authorList>
            <person name="Goeker M."/>
        </authorList>
    </citation>
    <scope>NUCLEOTIDE SEQUENCE [LARGE SCALE GENOMIC DNA]</scope>
    <source>
        <strain evidence="1 2">DSM 19830</strain>
    </source>
</reference>
<evidence type="ECO:0000313" key="1">
    <source>
        <dbReference type="EMBL" id="PZX55690.1"/>
    </source>
</evidence>
<dbReference type="Proteomes" id="UP000248882">
    <property type="component" value="Unassembled WGS sequence"/>
</dbReference>
<comment type="caution">
    <text evidence="1">The sequence shown here is derived from an EMBL/GenBank/DDBJ whole genome shotgun (WGS) entry which is preliminary data.</text>
</comment>
<dbReference type="AlphaFoldDB" id="A0A2W7RBP2"/>
<dbReference type="EMBL" id="QKZT01000003">
    <property type="protein sequence ID" value="PZX55690.1"/>
    <property type="molecule type" value="Genomic_DNA"/>
</dbReference>
<evidence type="ECO:0000313" key="2">
    <source>
        <dbReference type="Proteomes" id="UP000248882"/>
    </source>
</evidence>
<name>A0A2W7RBP2_9BACT</name>